<dbReference type="Pfam" id="PF25036">
    <property type="entry name" value="VPS13_VAB"/>
    <property type="match status" value="1"/>
</dbReference>
<dbReference type="Gene3D" id="2.80.10.50">
    <property type="match status" value="1"/>
</dbReference>
<dbReference type="SUPFAM" id="SSF50370">
    <property type="entry name" value="Ricin B-like lectins"/>
    <property type="match status" value="1"/>
</dbReference>
<dbReference type="PANTHER" id="PTHR16166:SF141">
    <property type="entry name" value="INTERMEMBRANE LIPID TRANSFER PROTEIN VPS13D"/>
    <property type="match status" value="1"/>
</dbReference>
<reference evidence="2" key="1">
    <citation type="submission" date="2020-11" db="EMBL/GenBank/DDBJ databases">
        <authorList>
            <person name="Tran Van P."/>
        </authorList>
    </citation>
    <scope>NUCLEOTIDE SEQUENCE</scope>
</reference>
<dbReference type="InterPro" id="IPR026847">
    <property type="entry name" value="VPS13"/>
</dbReference>
<dbReference type="GO" id="GO:0006623">
    <property type="term" value="P:protein targeting to vacuole"/>
    <property type="evidence" value="ECO:0007669"/>
    <property type="project" value="TreeGrafter"/>
</dbReference>
<dbReference type="CDD" id="cd23453">
    <property type="entry name" value="beta-trefoil_Ricin_VPS13D"/>
    <property type="match status" value="1"/>
</dbReference>
<evidence type="ECO:0000313" key="2">
    <source>
        <dbReference type="EMBL" id="CAD7436022.1"/>
    </source>
</evidence>
<protein>
    <recommendedName>
        <fullName evidence="1">Vacuolar protein sorting-associated protein 13 VPS13 adaptor binding domain-containing protein</fullName>
    </recommendedName>
</protein>
<dbReference type="PANTHER" id="PTHR16166">
    <property type="entry name" value="VACUOLAR PROTEIN SORTING-ASSOCIATED PROTEIN VPS13"/>
    <property type="match status" value="1"/>
</dbReference>
<name>A0A7R9EN59_9NEOP</name>
<dbReference type="AlphaFoldDB" id="A0A7R9EN59"/>
<gene>
    <name evidence="2" type="ORF">TMSB3V08_LOCUS12668</name>
</gene>
<organism evidence="2">
    <name type="scientific">Timema monikensis</name>
    <dbReference type="NCBI Taxonomy" id="170555"/>
    <lineage>
        <taxon>Eukaryota</taxon>
        <taxon>Metazoa</taxon>
        <taxon>Ecdysozoa</taxon>
        <taxon>Arthropoda</taxon>
        <taxon>Hexapoda</taxon>
        <taxon>Insecta</taxon>
        <taxon>Pterygota</taxon>
        <taxon>Neoptera</taxon>
        <taxon>Polyneoptera</taxon>
        <taxon>Phasmatodea</taxon>
        <taxon>Timematodea</taxon>
        <taxon>Timematoidea</taxon>
        <taxon>Timematidae</taxon>
        <taxon>Timema</taxon>
    </lineage>
</organism>
<dbReference type="GO" id="GO:0045053">
    <property type="term" value="P:protein retention in Golgi apparatus"/>
    <property type="evidence" value="ECO:0007669"/>
    <property type="project" value="TreeGrafter"/>
</dbReference>
<accession>A0A7R9EN59</accession>
<dbReference type="GO" id="GO:0007005">
    <property type="term" value="P:mitochondrion organization"/>
    <property type="evidence" value="ECO:0007669"/>
    <property type="project" value="TreeGrafter"/>
</dbReference>
<proteinExistence type="predicted"/>
<dbReference type="InterPro" id="IPR009543">
    <property type="entry name" value="VPS13_VAB"/>
</dbReference>
<feature type="domain" description="Vacuolar protein sorting-associated protein 13 VPS13 adaptor binding" evidence="1">
    <location>
        <begin position="12"/>
        <end position="83"/>
    </location>
</feature>
<evidence type="ECO:0000259" key="1">
    <source>
        <dbReference type="Pfam" id="PF25036"/>
    </source>
</evidence>
<sequence length="316" mass="35093">MLVVVFDRDGVAKMYFLRVEVVLQGATYLIVFTDADTIPPPLRIDNFSEVPLIFFQSCVPVESLQTVVRPHSSMPYAWDEPTQAHSVTLMAPGGVLATYDMTYLEKSGDACEGQSLTYENFIYIAFTSTFLNFVCKVGYSALRSDWSISVETVSEGESCVVPNSAAEGSDVRCTPLELESQQLVLDVPPGSSRVVLSHKVPGARGQLWRMTGEGQLQHEGSGPPRDPRSKYTSHPNALVLDIAGPAPQPLQYVHLVLRRKDQRRTSTQTWRFTEEGRLCCMHNNMCVQARDGFFGLRQGEHLVYGVRGNSPCLQVL</sequence>
<dbReference type="InterPro" id="IPR035992">
    <property type="entry name" value="Ricin_B-like_lectins"/>
</dbReference>
<dbReference type="EMBL" id="OB806926">
    <property type="protein sequence ID" value="CAD7436022.1"/>
    <property type="molecule type" value="Genomic_DNA"/>
</dbReference>